<evidence type="ECO:0000313" key="2">
    <source>
        <dbReference type="Proteomes" id="UP000479000"/>
    </source>
</evidence>
<dbReference type="AlphaFoldDB" id="A0A6H5G9M4"/>
<dbReference type="Proteomes" id="UP000479000">
    <property type="component" value="Unassembled WGS sequence"/>
</dbReference>
<protein>
    <submittedName>
        <fullName evidence="1">Uncharacterized protein</fullName>
    </submittedName>
</protein>
<dbReference type="EMBL" id="CADCXU010007086">
    <property type="protein sequence ID" value="CAA9998445.1"/>
    <property type="molecule type" value="Genomic_DNA"/>
</dbReference>
<organism evidence="1 2">
    <name type="scientific">Nesidiocoris tenuis</name>
    <dbReference type="NCBI Taxonomy" id="355587"/>
    <lineage>
        <taxon>Eukaryota</taxon>
        <taxon>Metazoa</taxon>
        <taxon>Ecdysozoa</taxon>
        <taxon>Arthropoda</taxon>
        <taxon>Hexapoda</taxon>
        <taxon>Insecta</taxon>
        <taxon>Pterygota</taxon>
        <taxon>Neoptera</taxon>
        <taxon>Paraneoptera</taxon>
        <taxon>Hemiptera</taxon>
        <taxon>Heteroptera</taxon>
        <taxon>Panheteroptera</taxon>
        <taxon>Cimicomorpha</taxon>
        <taxon>Miridae</taxon>
        <taxon>Dicyphina</taxon>
        <taxon>Nesidiocoris</taxon>
    </lineage>
</organism>
<reference evidence="1 2" key="1">
    <citation type="submission" date="2020-02" db="EMBL/GenBank/DDBJ databases">
        <authorList>
            <person name="Ferguson B K."/>
        </authorList>
    </citation>
    <scope>NUCLEOTIDE SEQUENCE [LARGE SCALE GENOMIC DNA]</scope>
</reference>
<keyword evidence="2" id="KW-1185">Reference proteome</keyword>
<name>A0A6H5G9M4_9HEMI</name>
<accession>A0A6H5G9M4</accession>
<proteinExistence type="predicted"/>
<gene>
    <name evidence="1" type="ORF">NTEN_LOCUS4728</name>
</gene>
<evidence type="ECO:0000313" key="1">
    <source>
        <dbReference type="EMBL" id="CAA9998445.1"/>
    </source>
</evidence>
<sequence length="273" mass="31468">MMTFLDDEEGNPRLVRPWIAHSPARHLDGPYLRIKYLEDHTRSLELTTDKKKKTTTDHHPGVRGWRQQQFQIRYEPENGHNLMLEPRTKEAWQRLEPGLPSTVNNNNSKEGLKSAQICVPAMESRWTPAQWREQLTEVATVHKDDRPGRVSGLDGEGAKLKRTTTRGTCQIPVQSGRSPASWSHRTSNRQGIDRRLIIRLNLLANSRLPQNHVDGLNNRLGRIDGGAVPEVLNNRSQTSFGCQLNEHLDLFWLRSFHVVNRHRILHSLRTFQD</sequence>